<reference evidence="1" key="1">
    <citation type="submission" date="2014-09" db="EMBL/GenBank/DDBJ databases">
        <authorList>
            <person name="Magalhaes I.L.F."/>
            <person name="Oliveira U."/>
            <person name="Santos F.R."/>
            <person name="Vidigal T.H.D.A."/>
            <person name="Brescovit A.D."/>
            <person name="Santos A.J."/>
        </authorList>
    </citation>
    <scope>NUCLEOTIDE SEQUENCE</scope>
    <source>
        <tissue evidence="1">Shoot tissue taken approximately 20 cm above the soil surface</tissue>
    </source>
</reference>
<protein>
    <submittedName>
        <fullName evidence="1">Uncharacterized protein</fullName>
    </submittedName>
</protein>
<dbReference type="EMBL" id="GBRH01259271">
    <property type="protein sequence ID" value="JAD38624.1"/>
    <property type="molecule type" value="Transcribed_RNA"/>
</dbReference>
<dbReference type="AlphaFoldDB" id="A0A0A8ZGY1"/>
<accession>A0A0A8ZGY1</accession>
<reference evidence="1" key="2">
    <citation type="journal article" date="2015" name="Data Brief">
        <title>Shoot transcriptome of the giant reed, Arundo donax.</title>
        <authorList>
            <person name="Barrero R.A."/>
            <person name="Guerrero F.D."/>
            <person name="Moolhuijzen P."/>
            <person name="Goolsby J.A."/>
            <person name="Tidwell J."/>
            <person name="Bellgard S.E."/>
            <person name="Bellgard M.I."/>
        </authorList>
    </citation>
    <scope>NUCLEOTIDE SEQUENCE</scope>
    <source>
        <tissue evidence="1">Shoot tissue taken approximately 20 cm above the soil surface</tissue>
    </source>
</reference>
<name>A0A0A8ZGY1_ARUDO</name>
<organism evidence="1">
    <name type="scientific">Arundo donax</name>
    <name type="common">Giant reed</name>
    <name type="synonym">Donax arundinaceus</name>
    <dbReference type="NCBI Taxonomy" id="35708"/>
    <lineage>
        <taxon>Eukaryota</taxon>
        <taxon>Viridiplantae</taxon>
        <taxon>Streptophyta</taxon>
        <taxon>Embryophyta</taxon>
        <taxon>Tracheophyta</taxon>
        <taxon>Spermatophyta</taxon>
        <taxon>Magnoliopsida</taxon>
        <taxon>Liliopsida</taxon>
        <taxon>Poales</taxon>
        <taxon>Poaceae</taxon>
        <taxon>PACMAD clade</taxon>
        <taxon>Arundinoideae</taxon>
        <taxon>Arundineae</taxon>
        <taxon>Arundo</taxon>
    </lineage>
</organism>
<proteinExistence type="predicted"/>
<evidence type="ECO:0000313" key="1">
    <source>
        <dbReference type="EMBL" id="JAD38624.1"/>
    </source>
</evidence>
<sequence length="34" mass="3683">MLELKDCSCLEMQISEQCLASNLLSCKGPGHTVT</sequence>